<dbReference type="CDD" id="cd00161">
    <property type="entry name" value="beta-trefoil_Ricin-like"/>
    <property type="match status" value="1"/>
</dbReference>
<evidence type="ECO:0000313" key="4">
    <source>
        <dbReference type="Proteomes" id="UP000637578"/>
    </source>
</evidence>
<evidence type="ECO:0000256" key="1">
    <source>
        <dbReference type="SAM" id="SignalP"/>
    </source>
</evidence>
<protein>
    <recommendedName>
        <fullName evidence="2">Ricin B lectin domain-containing protein</fullName>
    </recommendedName>
</protein>
<dbReference type="InterPro" id="IPR000772">
    <property type="entry name" value="Ricin_B_lectin"/>
</dbReference>
<name>A0A8J3FV00_9PSEU</name>
<dbReference type="InterPro" id="IPR035992">
    <property type="entry name" value="Ricin_B-like_lectins"/>
</dbReference>
<comment type="caution">
    <text evidence="3">The sequence shown here is derived from an EMBL/GenBank/DDBJ whole genome shotgun (WGS) entry which is preliminary data.</text>
</comment>
<dbReference type="EMBL" id="BMMK01000014">
    <property type="protein sequence ID" value="GGM59326.1"/>
    <property type="molecule type" value="Genomic_DNA"/>
</dbReference>
<dbReference type="Gene3D" id="2.80.10.50">
    <property type="match status" value="2"/>
</dbReference>
<feature type="chain" id="PRO_5035298608" description="Ricin B lectin domain-containing protein" evidence="1">
    <location>
        <begin position="16"/>
        <end position="159"/>
    </location>
</feature>
<reference evidence="3" key="1">
    <citation type="journal article" date="2014" name="Int. J. Syst. Evol. Microbiol.">
        <title>Complete genome sequence of Corynebacterium casei LMG S-19264T (=DSM 44701T), isolated from a smear-ripened cheese.</title>
        <authorList>
            <consortium name="US DOE Joint Genome Institute (JGI-PGF)"/>
            <person name="Walter F."/>
            <person name="Albersmeier A."/>
            <person name="Kalinowski J."/>
            <person name="Ruckert C."/>
        </authorList>
    </citation>
    <scope>NUCLEOTIDE SEQUENCE</scope>
    <source>
        <strain evidence="3">CGMCC 4.5737</strain>
    </source>
</reference>
<dbReference type="Pfam" id="PF00652">
    <property type="entry name" value="Ricin_B_lectin"/>
    <property type="match status" value="1"/>
</dbReference>
<dbReference type="Proteomes" id="UP000637578">
    <property type="component" value="Unassembled WGS sequence"/>
</dbReference>
<feature type="domain" description="Ricin B lectin" evidence="2">
    <location>
        <begin position="73"/>
        <end position="158"/>
    </location>
</feature>
<proteinExistence type="predicted"/>
<evidence type="ECO:0000259" key="2">
    <source>
        <dbReference type="Pfam" id="PF00652"/>
    </source>
</evidence>
<gene>
    <name evidence="3" type="ORF">GCM10012275_33120</name>
</gene>
<reference evidence="3" key="2">
    <citation type="submission" date="2020-09" db="EMBL/GenBank/DDBJ databases">
        <authorList>
            <person name="Sun Q."/>
            <person name="Zhou Y."/>
        </authorList>
    </citation>
    <scope>NUCLEOTIDE SEQUENCE</scope>
    <source>
        <strain evidence="3">CGMCC 4.5737</strain>
    </source>
</reference>
<feature type="signal peptide" evidence="1">
    <location>
        <begin position="1"/>
        <end position="15"/>
    </location>
</feature>
<dbReference type="PROSITE" id="PS50231">
    <property type="entry name" value="RICIN_B_LECTIN"/>
    <property type="match status" value="1"/>
</dbReference>
<keyword evidence="1" id="KW-0732">Signal</keyword>
<accession>A0A8J3FV00</accession>
<dbReference type="AlphaFoldDB" id="A0A8J3FV00"/>
<organism evidence="3 4">
    <name type="scientific">Longimycelium tulufanense</name>
    <dbReference type="NCBI Taxonomy" id="907463"/>
    <lineage>
        <taxon>Bacteria</taxon>
        <taxon>Bacillati</taxon>
        <taxon>Actinomycetota</taxon>
        <taxon>Actinomycetes</taxon>
        <taxon>Pseudonocardiales</taxon>
        <taxon>Pseudonocardiaceae</taxon>
        <taxon>Longimycelium</taxon>
    </lineage>
</organism>
<keyword evidence="4" id="KW-1185">Reference proteome</keyword>
<sequence>MAAAFALLPTSGASAASPEPMVAKRYVQNVEYRQVMDVEAGRTTKGTPIYGWNLHFGQNQQFKLLSYPDGSTVFKGVQSNLCVDVKGGEQARMGAPLVLQDCDRDATQHWRQQAGLIPGSVVFRNEHFHNACLTQPARSSRLVIEDCSFGDQTQEWYVR</sequence>
<dbReference type="SUPFAM" id="SSF50370">
    <property type="entry name" value="Ricin B-like lectins"/>
    <property type="match status" value="1"/>
</dbReference>
<evidence type="ECO:0000313" key="3">
    <source>
        <dbReference type="EMBL" id="GGM59326.1"/>
    </source>
</evidence>